<organism evidence="1 2">
    <name type="scientific">Necator americanus</name>
    <name type="common">Human hookworm</name>
    <dbReference type="NCBI Taxonomy" id="51031"/>
    <lineage>
        <taxon>Eukaryota</taxon>
        <taxon>Metazoa</taxon>
        <taxon>Ecdysozoa</taxon>
        <taxon>Nematoda</taxon>
        <taxon>Chromadorea</taxon>
        <taxon>Rhabditida</taxon>
        <taxon>Rhabditina</taxon>
        <taxon>Rhabditomorpha</taxon>
        <taxon>Strongyloidea</taxon>
        <taxon>Ancylostomatidae</taxon>
        <taxon>Bunostominae</taxon>
        <taxon>Necator</taxon>
    </lineage>
</organism>
<dbReference type="AlphaFoldDB" id="W2T0W0"/>
<keyword evidence="2" id="KW-1185">Reference proteome</keyword>
<sequence>MVGEEEFRSIQERTGYDEALLSSKGVFRIPRSFRLVLIGDTSAENVWLKESVMSLMPFLQLQKLTNEEQCCIINE</sequence>
<protein>
    <submittedName>
        <fullName evidence="1">Uncharacterized protein</fullName>
    </submittedName>
</protein>
<name>W2T0W0_NECAM</name>
<proteinExistence type="predicted"/>
<dbReference type="Proteomes" id="UP000053676">
    <property type="component" value="Unassembled WGS sequence"/>
</dbReference>
<dbReference type="EMBL" id="KI660347">
    <property type="protein sequence ID" value="ETN74607.1"/>
    <property type="molecule type" value="Genomic_DNA"/>
</dbReference>
<accession>W2T0W0</accession>
<evidence type="ECO:0000313" key="1">
    <source>
        <dbReference type="EMBL" id="ETN74607.1"/>
    </source>
</evidence>
<evidence type="ECO:0000313" key="2">
    <source>
        <dbReference type="Proteomes" id="UP000053676"/>
    </source>
</evidence>
<reference evidence="2" key="1">
    <citation type="journal article" date="2014" name="Nat. Genet.">
        <title>Genome of the human hookworm Necator americanus.</title>
        <authorList>
            <person name="Tang Y.T."/>
            <person name="Gao X."/>
            <person name="Rosa B.A."/>
            <person name="Abubucker S."/>
            <person name="Hallsworth-Pepin K."/>
            <person name="Martin J."/>
            <person name="Tyagi R."/>
            <person name="Heizer E."/>
            <person name="Zhang X."/>
            <person name="Bhonagiri-Palsikar V."/>
            <person name="Minx P."/>
            <person name="Warren W.C."/>
            <person name="Wang Q."/>
            <person name="Zhan B."/>
            <person name="Hotez P.J."/>
            <person name="Sternberg P.W."/>
            <person name="Dougall A."/>
            <person name="Gaze S.T."/>
            <person name="Mulvenna J."/>
            <person name="Sotillo J."/>
            <person name="Ranganathan S."/>
            <person name="Rabelo E.M."/>
            <person name="Wilson R.K."/>
            <person name="Felgner P.L."/>
            <person name="Bethony J."/>
            <person name="Hawdon J.M."/>
            <person name="Gasser R.B."/>
            <person name="Loukas A."/>
            <person name="Mitreva M."/>
        </authorList>
    </citation>
    <scope>NUCLEOTIDE SEQUENCE [LARGE SCALE GENOMIC DNA]</scope>
</reference>
<dbReference type="STRING" id="51031.W2T0W0"/>
<dbReference type="KEGG" id="nai:NECAME_12851"/>
<gene>
    <name evidence="1" type="ORF">NECAME_12851</name>
</gene>